<dbReference type="EMBL" id="AZBU02000001">
    <property type="protein sequence ID" value="TMS39423.1"/>
    <property type="molecule type" value="Genomic_DNA"/>
</dbReference>
<dbReference type="AlphaFoldDB" id="A0A4V6I8N0"/>
<protein>
    <submittedName>
        <fullName evidence="1">Uncharacterized protein</fullName>
    </submittedName>
</protein>
<accession>A0A4V6I8N0</accession>
<dbReference type="Proteomes" id="UP000298663">
    <property type="component" value="Chromosome X"/>
</dbReference>
<name>A0A4V6I8N0_STECR</name>
<dbReference type="EMBL" id="CM016762">
    <property type="protein sequence ID" value="TMS39423.1"/>
    <property type="molecule type" value="Genomic_DNA"/>
</dbReference>
<proteinExistence type="predicted"/>
<evidence type="ECO:0000313" key="2">
    <source>
        <dbReference type="Proteomes" id="UP000298663"/>
    </source>
</evidence>
<gene>
    <name evidence="1" type="ORF">L596_005948</name>
</gene>
<reference evidence="1 2" key="2">
    <citation type="journal article" date="2019" name="G3 (Bethesda)">
        <title>Hybrid Assembly of the Genome of the Entomopathogenic Nematode Steinernema carpocapsae Identifies the X-Chromosome.</title>
        <authorList>
            <person name="Serra L."/>
            <person name="Macchietto M."/>
            <person name="Macias-Munoz A."/>
            <person name="McGill C.J."/>
            <person name="Rodriguez I.M."/>
            <person name="Rodriguez B."/>
            <person name="Murad R."/>
            <person name="Mortazavi A."/>
        </authorList>
    </citation>
    <scope>NUCLEOTIDE SEQUENCE [LARGE SCALE GENOMIC DNA]</scope>
    <source>
        <strain evidence="1 2">ALL</strain>
    </source>
</reference>
<keyword evidence="2" id="KW-1185">Reference proteome</keyword>
<sequence length="117" mass="12962">MAEIKQQPSVIRKPVSVPKSLSTLPHSSLTERVNAYQNNLCGPSLPYTVESYTPEAFVYHPALVMQKPVRLCFTQQQSDLSLSGSSNLFFPPPSVEPMSRQICPSSQHTVICPKISM</sequence>
<evidence type="ECO:0000313" key="1">
    <source>
        <dbReference type="EMBL" id="TMS39423.1"/>
    </source>
</evidence>
<organism evidence="1 2">
    <name type="scientific">Steinernema carpocapsae</name>
    <name type="common">Entomopathogenic nematode</name>
    <dbReference type="NCBI Taxonomy" id="34508"/>
    <lineage>
        <taxon>Eukaryota</taxon>
        <taxon>Metazoa</taxon>
        <taxon>Ecdysozoa</taxon>
        <taxon>Nematoda</taxon>
        <taxon>Chromadorea</taxon>
        <taxon>Rhabditida</taxon>
        <taxon>Tylenchina</taxon>
        <taxon>Panagrolaimomorpha</taxon>
        <taxon>Strongyloidoidea</taxon>
        <taxon>Steinernematidae</taxon>
        <taxon>Steinernema</taxon>
    </lineage>
</organism>
<reference evidence="1 2" key="1">
    <citation type="journal article" date="2015" name="Genome Biol.">
        <title>Comparative genomics of Steinernema reveals deeply conserved gene regulatory networks.</title>
        <authorList>
            <person name="Dillman A.R."/>
            <person name="Macchietto M."/>
            <person name="Porter C.F."/>
            <person name="Rogers A."/>
            <person name="Williams B."/>
            <person name="Antoshechkin I."/>
            <person name="Lee M.M."/>
            <person name="Goodwin Z."/>
            <person name="Lu X."/>
            <person name="Lewis E.E."/>
            <person name="Goodrich-Blair H."/>
            <person name="Stock S.P."/>
            <person name="Adams B.J."/>
            <person name="Sternberg P.W."/>
            <person name="Mortazavi A."/>
        </authorList>
    </citation>
    <scope>NUCLEOTIDE SEQUENCE [LARGE SCALE GENOMIC DNA]</scope>
    <source>
        <strain evidence="1 2">ALL</strain>
    </source>
</reference>
<comment type="caution">
    <text evidence="1">The sequence shown here is derived from an EMBL/GenBank/DDBJ whole genome shotgun (WGS) entry which is preliminary data.</text>
</comment>